<dbReference type="GO" id="GO:0016787">
    <property type="term" value="F:hydrolase activity"/>
    <property type="evidence" value="ECO:0007669"/>
    <property type="project" value="UniProtKB-KW"/>
</dbReference>
<dbReference type="Pfam" id="PF09752">
    <property type="entry name" value="ABHD18"/>
    <property type="match status" value="1"/>
</dbReference>
<dbReference type="Proteomes" id="UP000253370">
    <property type="component" value="Unassembled WGS sequence"/>
</dbReference>
<protein>
    <submittedName>
        <fullName evidence="1">Alpha/beta hydrolase</fullName>
    </submittedName>
</protein>
<dbReference type="Gene3D" id="3.40.50.1820">
    <property type="entry name" value="alpha/beta hydrolase"/>
    <property type="match status" value="1"/>
</dbReference>
<sequence>MPPISAGTSSATGSGPSIGLVRAGSIFHATAPAAQRRTTRPINPIRDMGPSAGASWWRVAFNEGIAARGSRGGSEPVSIAARPAAAWFACSAQITELREEMGRNRRLETPFAHRLITSPLGALLDTRAFERIKGRSLPREMRLARIGAVAEATVAEGGDAETLLEKLGLHGARSPQLRRRVAKAFARYVRDWHAHAAILKAWEGAFWSGEDLPTDALVDLEMRRRAASERCVTPGRTLGFLAKRADIAPVACDIPHPEDSFTRWSETIEAPDALFAAPEELPEFQRSRAVPGPAGPEYLLRFRSPSPLMADTVHARVFEPAEGAETAPAFIYASGLGMAYDRIRYWPEEDYIARPLAARGCRVILVESPWHGRRALPDRFSGEPYLATAPVGLFRLYAAQAQETAALIGWARRTGASALGVGGVSLGGIVSQHVAGRCAAWPEAMRPDMAFLGATSAHIDEVVLGSEITRALGVDAAVRAAGWTAERLRKLRPLLDPPASPGIPPENVVALLGRRDRYTPYALGRGLLDAWGVPPGNVLTWDRDHFGVLLGLFRSDDAQKRILGKLNEIRDTSRTSPPAQ</sequence>
<evidence type="ECO:0000313" key="1">
    <source>
        <dbReference type="EMBL" id="RBI85068.1"/>
    </source>
</evidence>
<proteinExistence type="predicted"/>
<keyword evidence="1" id="KW-0378">Hydrolase</keyword>
<name>A0A365U8A1_9RHOB</name>
<dbReference type="InterPro" id="IPR029058">
    <property type="entry name" value="AB_hydrolase_fold"/>
</dbReference>
<dbReference type="EMBL" id="QNTQ01000008">
    <property type="protein sequence ID" value="RBI85068.1"/>
    <property type="molecule type" value="Genomic_DNA"/>
</dbReference>
<keyword evidence="2" id="KW-1185">Reference proteome</keyword>
<comment type="caution">
    <text evidence="1">The sequence shown here is derived from an EMBL/GenBank/DDBJ whole genome shotgun (WGS) entry which is preliminary data.</text>
</comment>
<dbReference type="SUPFAM" id="SSF53474">
    <property type="entry name" value="alpha/beta-Hydrolases"/>
    <property type="match status" value="1"/>
</dbReference>
<evidence type="ECO:0000313" key="2">
    <source>
        <dbReference type="Proteomes" id="UP000253370"/>
    </source>
</evidence>
<dbReference type="InterPro" id="IPR019149">
    <property type="entry name" value="ABHD18"/>
</dbReference>
<dbReference type="AlphaFoldDB" id="A0A365U8A1"/>
<reference evidence="1 2" key="1">
    <citation type="submission" date="2018-07" db="EMBL/GenBank/DDBJ databases">
        <title>Rhodosalinus sp. strain E84T genomic sequence and assembly.</title>
        <authorList>
            <person name="Liu Z.-W."/>
            <person name="Lu D.-C."/>
        </authorList>
    </citation>
    <scope>NUCLEOTIDE SEQUENCE [LARGE SCALE GENOMIC DNA]</scope>
    <source>
        <strain evidence="1 2">E84</strain>
    </source>
</reference>
<organism evidence="1 2">
    <name type="scientific">Rhodosalinus halophilus</name>
    <dbReference type="NCBI Taxonomy" id="2259333"/>
    <lineage>
        <taxon>Bacteria</taxon>
        <taxon>Pseudomonadati</taxon>
        <taxon>Pseudomonadota</taxon>
        <taxon>Alphaproteobacteria</taxon>
        <taxon>Rhodobacterales</taxon>
        <taxon>Paracoccaceae</taxon>
        <taxon>Rhodosalinus</taxon>
    </lineage>
</organism>
<gene>
    <name evidence="1" type="ORF">DRV85_10430</name>
</gene>
<accession>A0A365U8A1</accession>